<dbReference type="InterPro" id="IPR001100">
    <property type="entry name" value="Pyr_nuc-diS_OxRdtase"/>
</dbReference>
<sequence length="485" mass="51977">MEEYDFLVIGSGSGLDVANAAVNQGQSVAIVEKGRLGGTCLNRGCIPSKQLLYHADVLETIERADEFHIDATVEDVDVAEIVREVTADVHGSSDSLERGLSSSDRHDLYKAEGRFVDERTLELAGGDHDGERLTAETVLVAAGTRPAVPPIDGIDSVDYLTSREALQLESPPDHLVIVGGGYIAAELGQFFGTFGSDVSIVGRRPHLLPDADDEVAAEFTERYADRFDVYTGYEATAAMQSGESITVEARPFSESDGDADAETTGPGETVSVTGDELLVAAGRVPNTDTLNVEAAGIETDAAGFVETDEYLRTTADGVWALGDIVGEYLLKHNANHEARTVARNLFGEALEPVDYSAMPFAVFGSPEVAGVGLTEQEVRETDREYATRTYRYEETARGSAMKAEGFVKPIIDLEGEILGCHIVGPDASNLIQEVVVAMTAGSGTVQDIRQSVHIHPALSEVVQRAFSGQFTRGGHDHGHDHSHDR</sequence>
<evidence type="ECO:0000256" key="7">
    <source>
        <dbReference type="ARBA" id="ARBA00023157"/>
    </source>
</evidence>
<evidence type="ECO:0000313" key="13">
    <source>
        <dbReference type="Proteomes" id="UP001224926"/>
    </source>
</evidence>
<dbReference type="GO" id="GO:0006103">
    <property type="term" value="P:2-oxoglutarate metabolic process"/>
    <property type="evidence" value="ECO:0007669"/>
    <property type="project" value="TreeGrafter"/>
</dbReference>
<feature type="domain" description="Pyridine nucleotide-disulphide oxidoreductase dimerisation" evidence="10">
    <location>
        <begin position="358"/>
        <end position="465"/>
    </location>
</feature>
<dbReference type="GO" id="GO:0004148">
    <property type="term" value="F:dihydrolipoyl dehydrogenase (NADH) activity"/>
    <property type="evidence" value="ECO:0007669"/>
    <property type="project" value="TreeGrafter"/>
</dbReference>
<dbReference type="PRINTS" id="PR00368">
    <property type="entry name" value="FADPNR"/>
</dbReference>
<dbReference type="PIRSF" id="PIRSF000350">
    <property type="entry name" value="Mercury_reductase_MerA"/>
    <property type="match status" value="1"/>
</dbReference>
<dbReference type="FunFam" id="3.30.390.30:FF:000001">
    <property type="entry name" value="Dihydrolipoyl dehydrogenase"/>
    <property type="match status" value="1"/>
</dbReference>
<dbReference type="InterPro" id="IPR023753">
    <property type="entry name" value="FAD/NAD-binding_dom"/>
</dbReference>
<dbReference type="Pfam" id="PF02852">
    <property type="entry name" value="Pyr_redox_dim"/>
    <property type="match status" value="1"/>
</dbReference>
<name>A0AAF0PB07_9EURY</name>
<evidence type="ECO:0000256" key="8">
    <source>
        <dbReference type="ARBA" id="ARBA00023284"/>
    </source>
</evidence>
<keyword evidence="6" id="KW-0520">NAD</keyword>
<keyword evidence="4 9" id="KW-0274">FAD</keyword>
<dbReference type="AlphaFoldDB" id="A0AAF0PB07"/>
<dbReference type="Gene3D" id="3.30.390.30">
    <property type="match status" value="1"/>
</dbReference>
<organism evidence="12 13">
    <name type="scientific">Natrinema thermotolerans</name>
    <dbReference type="NCBI Taxonomy" id="121872"/>
    <lineage>
        <taxon>Archaea</taxon>
        <taxon>Methanobacteriati</taxon>
        <taxon>Methanobacteriota</taxon>
        <taxon>Stenosarchaea group</taxon>
        <taxon>Halobacteria</taxon>
        <taxon>Halobacteriales</taxon>
        <taxon>Natrialbaceae</taxon>
        <taxon>Natrinema</taxon>
    </lineage>
</organism>
<dbReference type="Pfam" id="PF07992">
    <property type="entry name" value="Pyr_redox_2"/>
    <property type="match status" value="1"/>
</dbReference>
<keyword evidence="5 9" id="KW-0560">Oxidoreductase</keyword>
<dbReference type="InterPro" id="IPR016156">
    <property type="entry name" value="FAD/NAD-linked_Rdtase_dimer_sf"/>
</dbReference>
<dbReference type="SUPFAM" id="SSF55424">
    <property type="entry name" value="FAD/NAD-linked reductases, dimerisation (C-terminal) domain"/>
    <property type="match status" value="1"/>
</dbReference>
<gene>
    <name evidence="12" type="ORF">NP511_17720</name>
</gene>
<dbReference type="RefSeq" id="WP_049966506.1">
    <property type="nucleotide sequence ID" value="NZ_CP101873.1"/>
</dbReference>
<dbReference type="EMBL" id="CP101873">
    <property type="protein sequence ID" value="WMT07214.1"/>
    <property type="molecule type" value="Genomic_DNA"/>
</dbReference>
<keyword evidence="7" id="KW-1015">Disulfide bond</keyword>
<dbReference type="InterPro" id="IPR036188">
    <property type="entry name" value="FAD/NAD-bd_sf"/>
</dbReference>
<dbReference type="PROSITE" id="PS00076">
    <property type="entry name" value="PYRIDINE_REDOX_1"/>
    <property type="match status" value="1"/>
</dbReference>
<dbReference type="GeneID" id="39864301"/>
<dbReference type="NCBIfam" id="NF004946">
    <property type="entry name" value="PRK06292.2-4"/>
    <property type="match status" value="1"/>
</dbReference>
<comment type="cofactor">
    <cofactor evidence="1">
        <name>FAD</name>
        <dbReference type="ChEBI" id="CHEBI:57692"/>
    </cofactor>
</comment>
<dbReference type="InterPro" id="IPR050151">
    <property type="entry name" value="Class-I_Pyr_Nuc-Dis_Oxidored"/>
</dbReference>
<evidence type="ECO:0000259" key="11">
    <source>
        <dbReference type="Pfam" id="PF07992"/>
    </source>
</evidence>
<evidence type="ECO:0000256" key="4">
    <source>
        <dbReference type="ARBA" id="ARBA00022827"/>
    </source>
</evidence>
<evidence type="ECO:0000256" key="3">
    <source>
        <dbReference type="ARBA" id="ARBA00022630"/>
    </source>
</evidence>
<evidence type="ECO:0000313" key="12">
    <source>
        <dbReference type="EMBL" id="WMT07214.1"/>
    </source>
</evidence>
<proteinExistence type="inferred from homology"/>
<keyword evidence="8 9" id="KW-0676">Redox-active center</keyword>
<keyword evidence="3 9" id="KW-0285">Flavoprotein</keyword>
<accession>A0AAF0PB07</accession>
<dbReference type="PANTHER" id="PTHR22912">
    <property type="entry name" value="DISULFIDE OXIDOREDUCTASE"/>
    <property type="match status" value="1"/>
</dbReference>
<dbReference type="InterPro" id="IPR004099">
    <property type="entry name" value="Pyr_nucl-diS_OxRdtase_dimer"/>
</dbReference>
<dbReference type="Gene3D" id="3.50.50.60">
    <property type="entry name" value="FAD/NAD(P)-binding domain"/>
    <property type="match status" value="2"/>
</dbReference>
<evidence type="ECO:0000256" key="6">
    <source>
        <dbReference type="ARBA" id="ARBA00023027"/>
    </source>
</evidence>
<dbReference type="PANTHER" id="PTHR22912:SF151">
    <property type="entry name" value="DIHYDROLIPOYL DEHYDROGENASE, MITOCHONDRIAL"/>
    <property type="match status" value="1"/>
</dbReference>
<evidence type="ECO:0000256" key="9">
    <source>
        <dbReference type="RuleBase" id="RU003691"/>
    </source>
</evidence>
<reference evidence="12 13" key="1">
    <citation type="submission" date="2022-07" db="EMBL/GenBank/DDBJ databases">
        <title>Two temperate virus in Haloterrigena jeotgali A29.</title>
        <authorList>
            <person name="Deng X."/>
        </authorList>
    </citation>
    <scope>NUCLEOTIDE SEQUENCE [LARGE SCALE GENOMIC DNA]</scope>
    <source>
        <strain evidence="12 13">A29</strain>
    </source>
</reference>
<evidence type="ECO:0000259" key="10">
    <source>
        <dbReference type="Pfam" id="PF02852"/>
    </source>
</evidence>
<dbReference type="Proteomes" id="UP001224926">
    <property type="component" value="Chromosome"/>
</dbReference>
<dbReference type="GO" id="GO:0050660">
    <property type="term" value="F:flavin adenine dinucleotide binding"/>
    <property type="evidence" value="ECO:0007669"/>
    <property type="project" value="TreeGrafter"/>
</dbReference>
<keyword evidence="13" id="KW-1185">Reference proteome</keyword>
<evidence type="ECO:0000256" key="5">
    <source>
        <dbReference type="ARBA" id="ARBA00023002"/>
    </source>
</evidence>
<dbReference type="InterPro" id="IPR012999">
    <property type="entry name" value="Pyr_OxRdtase_I_AS"/>
</dbReference>
<evidence type="ECO:0000256" key="2">
    <source>
        <dbReference type="ARBA" id="ARBA00007532"/>
    </source>
</evidence>
<feature type="domain" description="FAD/NAD(P)-binding" evidence="11">
    <location>
        <begin position="4"/>
        <end position="337"/>
    </location>
</feature>
<comment type="similarity">
    <text evidence="2 9">Belongs to the class-I pyridine nucleotide-disulfide oxidoreductase family.</text>
</comment>
<protein>
    <submittedName>
        <fullName evidence="12">Dihydrolipoyl dehydrogenase</fullName>
    </submittedName>
</protein>
<dbReference type="PRINTS" id="PR00411">
    <property type="entry name" value="PNDRDTASEI"/>
</dbReference>
<dbReference type="SUPFAM" id="SSF51905">
    <property type="entry name" value="FAD/NAD(P)-binding domain"/>
    <property type="match status" value="1"/>
</dbReference>
<dbReference type="GeneID" id="84215819"/>
<evidence type="ECO:0000256" key="1">
    <source>
        <dbReference type="ARBA" id="ARBA00001974"/>
    </source>
</evidence>